<proteinExistence type="inferred from homology"/>
<protein>
    <submittedName>
        <fullName evidence="4">NAD(P)H-dependent oxidoreductase</fullName>
    </submittedName>
</protein>
<dbReference type="Gene3D" id="3.40.50.360">
    <property type="match status" value="1"/>
</dbReference>
<dbReference type="InterPro" id="IPR003680">
    <property type="entry name" value="Flavodoxin_fold"/>
</dbReference>
<dbReference type="PANTHER" id="PTHR10204:SF34">
    <property type="entry name" value="NAD(P)H DEHYDROGENASE [QUINONE] 1 ISOFORM 1"/>
    <property type="match status" value="1"/>
</dbReference>
<name>A0ABN1J6J1_9FLAO</name>
<evidence type="ECO:0000259" key="3">
    <source>
        <dbReference type="Pfam" id="PF02525"/>
    </source>
</evidence>
<dbReference type="Pfam" id="PF02525">
    <property type="entry name" value="Flavodoxin_2"/>
    <property type="match status" value="1"/>
</dbReference>
<dbReference type="SUPFAM" id="SSF52218">
    <property type="entry name" value="Flavoproteins"/>
    <property type="match status" value="1"/>
</dbReference>
<dbReference type="RefSeq" id="WP_343914151.1">
    <property type="nucleotide sequence ID" value="NZ_BAAAGE010000004.1"/>
</dbReference>
<dbReference type="InterPro" id="IPR029039">
    <property type="entry name" value="Flavoprotein-like_sf"/>
</dbReference>
<keyword evidence="2" id="KW-0560">Oxidoreductase</keyword>
<evidence type="ECO:0000313" key="4">
    <source>
        <dbReference type="EMBL" id="GAA0730301.1"/>
    </source>
</evidence>
<dbReference type="PANTHER" id="PTHR10204">
    <property type="entry name" value="NAD P H OXIDOREDUCTASE-RELATED"/>
    <property type="match status" value="1"/>
</dbReference>
<dbReference type="InterPro" id="IPR051545">
    <property type="entry name" value="NAD(P)H_dehydrogenase_qn"/>
</dbReference>
<organism evidence="4 5">
    <name type="scientific">Aquimarina litoralis</name>
    <dbReference type="NCBI Taxonomy" id="584605"/>
    <lineage>
        <taxon>Bacteria</taxon>
        <taxon>Pseudomonadati</taxon>
        <taxon>Bacteroidota</taxon>
        <taxon>Flavobacteriia</taxon>
        <taxon>Flavobacteriales</taxon>
        <taxon>Flavobacteriaceae</taxon>
        <taxon>Aquimarina</taxon>
    </lineage>
</organism>
<dbReference type="Proteomes" id="UP001501758">
    <property type="component" value="Unassembled WGS sequence"/>
</dbReference>
<dbReference type="EMBL" id="BAAAGE010000004">
    <property type="protein sequence ID" value="GAA0730301.1"/>
    <property type="molecule type" value="Genomic_DNA"/>
</dbReference>
<evidence type="ECO:0000313" key="5">
    <source>
        <dbReference type="Proteomes" id="UP001501758"/>
    </source>
</evidence>
<accession>A0ABN1J6J1</accession>
<sequence length="192" mass="22218">MKNIVIINGHPDKESFNWALSESYHKGAIMTGARVEMINLIDIKFDHNLKYGYRIPYPLEPDLETAISKIKNADHIVWFFPMWWYGTPALLKGFIDRTFLPGVTFKYQKGKLFPNKLLKGKTSRMIITSDTVSWYHSLVMKKPVINQMKKGVLEFCGIKPVKTTYFAPVKSSSLEQRKKWLYKIGKLGEALK</sequence>
<keyword evidence="5" id="KW-1185">Reference proteome</keyword>
<reference evidence="4 5" key="1">
    <citation type="journal article" date="2019" name="Int. J. Syst. Evol. Microbiol.">
        <title>The Global Catalogue of Microorganisms (GCM) 10K type strain sequencing project: providing services to taxonomists for standard genome sequencing and annotation.</title>
        <authorList>
            <consortium name="The Broad Institute Genomics Platform"/>
            <consortium name="The Broad Institute Genome Sequencing Center for Infectious Disease"/>
            <person name="Wu L."/>
            <person name="Ma J."/>
        </authorList>
    </citation>
    <scope>NUCLEOTIDE SEQUENCE [LARGE SCALE GENOMIC DNA]</scope>
    <source>
        <strain evidence="4 5">JCM 15974</strain>
    </source>
</reference>
<evidence type="ECO:0000256" key="1">
    <source>
        <dbReference type="ARBA" id="ARBA00006252"/>
    </source>
</evidence>
<comment type="caution">
    <text evidence="4">The sequence shown here is derived from an EMBL/GenBank/DDBJ whole genome shotgun (WGS) entry which is preliminary data.</text>
</comment>
<gene>
    <name evidence="4" type="ORF">GCM10009430_41420</name>
</gene>
<feature type="domain" description="Flavodoxin-like fold" evidence="3">
    <location>
        <begin position="2"/>
        <end position="173"/>
    </location>
</feature>
<comment type="similarity">
    <text evidence="1">Belongs to the NAD(P)H dehydrogenase (quinone) family.</text>
</comment>
<evidence type="ECO:0000256" key="2">
    <source>
        <dbReference type="ARBA" id="ARBA00023002"/>
    </source>
</evidence>